<dbReference type="Pfam" id="PF00561">
    <property type="entry name" value="Abhydrolase_1"/>
    <property type="match status" value="1"/>
</dbReference>
<dbReference type="SUPFAM" id="SSF53474">
    <property type="entry name" value="alpha/beta-Hydrolases"/>
    <property type="match status" value="1"/>
</dbReference>
<evidence type="ECO:0000313" key="3">
    <source>
        <dbReference type="Proteomes" id="UP000632766"/>
    </source>
</evidence>
<dbReference type="EMBL" id="JAECZC010000066">
    <property type="protein sequence ID" value="MBH8565668.1"/>
    <property type="molecule type" value="Genomic_DNA"/>
</dbReference>
<dbReference type="RefSeq" id="WP_198127458.1">
    <property type="nucleotide sequence ID" value="NZ_JAECZC010000066.1"/>
</dbReference>
<dbReference type="Proteomes" id="UP000632766">
    <property type="component" value="Unassembled WGS sequence"/>
</dbReference>
<reference evidence="2 3" key="1">
    <citation type="journal article" date="2021" name="Int. J. Syst. Evol. Microbiol.">
        <title>Amazonocrinis nigriterrae gen. nov., sp. nov., Atlanticothrix silvestris gen. nov., sp. nov. and Dendronalium phyllosphericum gen. nov., sp. nov., nostocacean cyanobacteria from Brazilian environments.</title>
        <authorList>
            <person name="Alvarenga D.O."/>
            <person name="Andreote A.P.D."/>
            <person name="Branco L.H.Z."/>
            <person name="Delbaje E."/>
            <person name="Cruz R.B."/>
            <person name="Varani A.M."/>
            <person name="Fiore M.F."/>
        </authorList>
    </citation>
    <scope>NUCLEOTIDE SEQUENCE [LARGE SCALE GENOMIC DNA]</scope>
    <source>
        <strain evidence="2 3">CENA67</strain>
    </source>
</reference>
<dbReference type="InterPro" id="IPR000073">
    <property type="entry name" value="AB_hydrolase_1"/>
</dbReference>
<keyword evidence="3" id="KW-1185">Reference proteome</keyword>
<dbReference type="GO" id="GO:0016787">
    <property type="term" value="F:hydrolase activity"/>
    <property type="evidence" value="ECO:0007669"/>
    <property type="project" value="UniProtKB-KW"/>
</dbReference>
<dbReference type="PANTHER" id="PTHR43194">
    <property type="entry name" value="HYDROLASE ALPHA/BETA FOLD FAMILY"/>
    <property type="match status" value="1"/>
</dbReference>
<sequence length="276" mass="31040">MPHNTFEDALAGSKIHLRRGVDLQVCHSPGVTPGIVFVHGGMGNRFNFRVQYEFAQNQGWQVLAYDLGGHGESSRYSRYSIGRHCRDLARLLHRFGIEWPVLCCHSYGVPIALEFTQCHPVSAMIAIAGGTHNLAPWWEIPLMKFMAVGGRYLYHLPGVQALNNFFSTSYRHSVIERFFAENPVPTDFDAYKGLEIFWNYNFFASHPLQKKLHIPALVITAGKDPMFTAKMGNDLASCFVNGTHLHFANAGHLVMAECAELVNQAIANWLNEQVYS</sequence>
<comment type="caution">
    <text evidence="2">The sequence shown here is derived from an EMBL/GenBank/DDBJ whole genome shotgun (WGS) entry which is preliminary data.</text>
</comment>
<dbReference type="PANTHER" id="PTHR43194:SF2">
    <property type="entry name" value="PEROXISOMAL MEMBRANE PROTEIN LPX1"/>
    <property type="match status" value="1"/>
</dbReference>
<gene>
    <name evidence="2" type="ORF">I8748_26430</name>
</gene>
<keyword evidence="2" id="KW-0378">Hydrolase</keyword>
<name>A0A8J7HY11_9NOST</name>
<organism evidence="2 3">
    <name type="scientific">Amazonocrinis nigriterrae CENA67</name>
    <dbReference type="NCBI Taxonomy" id="2794033"/>
    <lineage>
        <taxon>Bacteria</taxon>
        <taxon>Bacillati</taxon>
        <taxon>Cyanobacteriota</taxon>
        <taxon>Cyanophyceae</taxon>
        <taxon>Nostocales</taxon>
        <taxon>Nostocaceae</taxon>
        <taxon>Amazonocrinis</taxon>
        <taxon>Amazonocrinis nigriterrae</taxon>
    </lineage>
</organism>
<evidence type="ECO:0000259" key="1">
    <source>
        <dbReference type="Pfam" id="PF00561"/>
    </source>
</evidence>
<dbReference type="Gene3D" id="3.40.50.1820">
    <property type="entry name" value="alpha/beta hydrolase"/>
    <property type="match status" value="1"/>
</dbReference>
<accession>A0A8J7HY11</accession>
<protein>
    <submittedName>
        <fullName evidence="2">Alpha/beta hydrolase</fullName>
    </submittedName>
</protein>
<evidence type="ECO:0000313" key="2">
    <source>
        <dbReference type="EMBL" id="MBH8565668.1"/>
    </source>
</evidence>
<dbReference type="InterPro" id="IPR050228">
    <property type="entry name" value="Carboxylesterase_BioH"/>
</dbReference>
<proteinExistence type="predicted"/>
<feature type="domain" description="AB hydrolase-1" evidence="1">
    <location>
        <begin position="35"/>
        <end position="255"/>
    </location>
</feature>
<dbReference type="InterPro" id="IPR029058">
    <property type="entry name" value="AB_hydrolase_fold"/>
</dbReference>
<dbReference type="AlphaFoldDB" id="A0A8J7HY11"/>